<feature type="chain" id="PRO_5046374174" description="Saposin B-type domain-containing protein" evidence="3">
    <location>
        <begin position="36"/>
        <end position="337"/>
    </location>
</feature>
<organism evidence="5 6">
    <name type="scientific">Sphagnum troendelagicum</name>
    <dbReference type="NCBI Taxonomy" id="128251"/>
    <lineage>
        <taxon>Eukaryota</taxon>
        <taxon>Viridiplantae</taxon>
        <taxon>Streptophyta</taxon>
        <taxon>Embryophyta</taxon>
        <taxon>Bryophyta</taxon>
        <taxon>Sphagnophytina</taxon>
        <taxon>Sphagnopsida</taxon>
        <taxon>Sphagnales</taxon>
        <taxon>Sphagnaceae</taxon>
        <taxon>Sphagnum</taxon>
    </lineage>
</organism>
<proteinExistence type="predicted"/>
<dbReference type="Proteomes" id="UP001497512">
    <property type="component" value="Chromosome 3"/>
</dbReference>
<sequence length="337" mass="37405">MAMASRRLSVLCTFFLFFLAVFLLCLSSSCTLVDAKKKETKGVVTARKEDVKYIKCGVCEEIVKQLSRQVKKKRDKISPKKLTEFQIIETAENICNMKREEGDWILWLDIVEQGDKLKVVEQQAEGECNTECRTIERACQEVMGDYDTDVAEFLYKPGAQRAGLSKLLCKDLSKACVGKVPPVPTDREPGEAFTPKPTKDAEMERLMRSMSDMPGAGGMKMYSREDLTNNPDLVGGGPEVSDDDDDDDNDSDDDLRESKSTTAVGKSPQDSKVQKVLDVVSQIGIETGRLLQSAKQQVDRTAAQLSDWWYGKNPSSKSSTASKSKTKSRSGSSSYEL</sequence>
<feature type="region of interest" description="Disordered" evidence="2">
    <location>
        <begin position="291"/>
        <end position="337"/>
    </location>
</feature>
<evidence type="ECO:0000313" key="6">
    <source>
        <dbReference type="Proteomes" id="UP001497512"/>
    </source>
</evidence>
<protein>
    <recommendedName>
        <fullName evidence="4">Saposin B-type domain-containing protein</fullName>
    </recommendedName>
</protein>
<feature type="compositionally biased region" description="Polar residues" evidence="2">
    <location>
        <begin position="260"/>
        <end position="271"/>
    </location>
</feature>
<name>A0ABP0UD39_9BRYO</name>
<dbReference type="InterPro" id="IPR008139">
    <property type="entry name" value="SaposinB_dom"/>
</dbReference>
<dbReference type="EMBL" id="OZ019895">
    <property type="protein sequence ID" value="CAK9218755.1"/>
    <property type="molecule type" value="Genomic_DNA"/>
</dbReference>
<evidence type="ECO:0000256" key="2">
    <source>
        <dbReference type="SAM" id="MobiDB-lite"/>
    </source>
</evidence>
<dbReference type="PROSITE" id="PS51257">
    <property type="entry name" value="PROKAR_LIPOPROTEIN"/>
    <property type="match status" value="1"/>
</dbReference>
<keyword evidence="6" id="KW-1185">Reference proteome</keyword>
<feature type="compositionally biased region" description="Acidic residues" evidence="2">
    <location>
        <begin position="240"/>
        <end position="255"/>
    </location>
</feature>
<dbReference type="PANTHER" id="PTHR36058">
    <property type="entry name" value="NUCLEOPHOSMIN"/>
    <property type="match status" value="1"/>
</dbReference>
<keyword evidence="3" id="KW-0732">Signal</keyword>
<feature type="compositionally biased region" description="Low complexity" evidence="2">
    <location>
        <begin position="315"/>
        <end position="337"/>
    </location>
</feature>
<feature type="domain" description="Saposin B-type" evidence="4">
    <location>
        <begin position="52"/>
        <end position="180"/>
    </location>
</feature>
<evidence type="ECO:0000259" key="4">
    <source>
        <dbReference type="PROSITE" id="PS50015"/>
    </source>
</evidence>
<evidence type="ECO:0000313" key="5">
    <source>
        <dbReference type="EMBL" id="CAK9218755.1"/>
    </source>
</evidence>
<evidence type="ECO:0000256" key="3">
    <source>
        <dbReference type="SAM" id="SignalP"/>
    </source>
</evidence>
<accession>A0ABP0UD39</accession>
<evidence type="ECO:0000256" key="1">
    <source>
        <dbReference type="ARBA" id="ARBA00023157"/>
    </source>
</evidence>
<dbReference type="PROSITE" id="PS50015">
    <property type="entry name" value="SAP_B"/>
    <property type="match status" value="1"/>
</dbReference>
<feature type="compositionally biased region" description="Basic and acidic residues" evidence="2">
    <location>
        <begin position="197"/>
        <end position="207"/>
    </location>
</feature>
<dbReference type="PANTHER" id="PTHR36058:SF1">
    <property type="entry name" value="NUCLEOPHOSMIN"/>
    <property type="match status" value="1"/>
</dbReference>
<gene>
    <name evidence="5" type="ORF">CSSPTR1EN2_LOCUS14143</name>
</gene>
<keyword evidence="1" id="KW-1015">Disulfide bond</keyword>
<feature type="signal peptide" evidence="3">
    <location>
        <begin position="1"/>
        <end position="35"/>
    </location>
</feature>
<reference evidence="5" key="1">
    <citation type="submission" date="2024-02" db="EMBL/GenBank/DDBJ databases">
        <authorList>
            <consortium name="ELIXIR-Norway"/>
            <consortium name="Elixir Norway"/>
        </authorList>
    </citation>
    <scope>NUCLEOTIDE SEQUENCE</scope>
</reference>
<feature type="region of interest" description="Disordered" evidence="2">
    <location>
        <begin position="180"/>
        <end position="275"/>
    </location>
</feature>